<name>A0A2M4CEZ0_9DIPT</name>
<keyword evidence="1" id="KW-0732">Signal</keyword>
<dbReference type="AlphaFoldDB" id="A0A2M4CEZ0"/>
<protein>
    <submittedName>
        <fullName evidence="2">Putative secreted protein</fullName>
    </submittedName>
</protein>
<dbReference type="EMBL" id="GGFJ01014357">
    <property type="protein sequence ID" value="MBW63498.1"/>
    <property type="molecule type" value="Transcribed_RNA"/>
</dbReference>
<proteinExistence type="predicted"/>
<feature type="signal peptide" evidence="1">
    <location>
        <begin position="1"/>
        <end position="22"/>
    </location>
</feature>
<feature type="chain" id="PRO_5014656425" evidence="1">
    <location>
        <begin position="23"/>
        <end position="71"/>
    </location>
</feature>
<sequence>MAGWLSGWRSVTIQCLWTAVHSGCSVRIRSDCARRGYFNFCHSGVHSGGATIESISGSTADRCRSINRAMR</sequence>
<evidence type="ECO:0000313" key="2">
    <source>
        <dbReference type="EMBL" id="MBW63498.1"/>
    </source>
</evidence>
<accession>A0A2M4CEZ0</accession>
<reference evidence="2" key="1">
    <citation type="submission" date="2018-01" db="EMBL/GenBank/DDBJ databases">
        <title>An insight into the sialome of Amazonian anophelines.</title>
        <authorList>
            <person name="Ribeiro J.M."/>
            <person name="Scarpassa V."/>
            <person name="Calvo E."/>
        </authorList>
    </citation>
    <scope>NUCLEOTIDE SEQUENCE</scope>
    <source>
        <tissue evidence="2">Salivary glands</tissue>
    </source>
</reference>
<evidence type="ECO:0000256" key="1">
    <source>
        <dbReference type="SAM" id="SignalP"/>
    </source>
</evidence>
<organism evidence="2">
    <name type="scientific">Anopheles marajoara</name>
    <dbReference type="NCBI Taxonomy" id="58244"/>
    <lineage>
        <taxon>Eukaryota</taxon>
        <taxon>Metazoa</taxon>
        <taxon>Ecdysozoa</taxon>
        <taxon>Arthropoda</taxon>
        <taxon>Hexapoda</taxon>
        <taxon>Insecta</taxon>
        <taxon>Pterygota</taxon>
        <taxon>Neoptera</taxon>
        <taxon>Endopterygota</taxon>
        <taxon>Diptera</taxon>
        <taxon>Nematocera</taxon>
        <taxon>Culicoidea</taxon>
        <taxon>Culicidae</taxon>
        <taxon>Anophelinae</taxon>
        <taxon>Anopheles</taxon>
    </lineage>
</organism>